<sequence>MDSVNFGSHTSPVGGCSSKSCPNGLAAIRSFCRVPELVEFLLPEAGEVVGSLTDGYFTCYEAYLMQCHLWFPIPEVILHLHNRFKLSIGQINPCGLQQIVRILVLGNWV</sequence>
<evidence type="ECO:0000313" key="2">
    <source>
        <dbReference type="Proteomes" id="UP000712600"/>
    </source>
</evidence>
<comment type="caution">
    <text evidence="1">The sequence shown here is derived from an EMBL/GenBank/DDBJ whole genome shotgun (WGS) entry which is preliminary data.</text>
</comment>
<evidence type="ECO:0000313" key="1">
    <source>
        <dbReference type="EMBL" id="KAF3523095.1"/>
    </source>
</evidence>
<organism evidence="1 2">
    <name type="scientific">Brassica cretica</name>
    <name type="common">Mustard</name>
    <dbReference type="NCBI Taxonomy" id="69181"/>
    <lineage>
        <taxon>Eukaryota</taxon>
        <taxon>Viridiplantae</taxon>
        <taxon>Streptophyta</taxon>
        <taxon>Embryophyta</taxon>
        <taxon>Tracheophyta</taxon>
        <taxon>Spermatophyta</taxon>
        <taxon>Magnoliopsida</taxon>
        <taxon>eudicotyledons</taxon>
        <taxon>Gunneridae</taxon>
        <taxon>Pentapetalae</taxon>
        <taxon>rosids</taxon>
        <taxon>malvids</taxon>
        <taxon>Brassicales</taxon>
        <taxon>Brassicaceae</taxon>
        <taxon>Brassiceae</taxon>
        <taxon>Brassica</taxon>
    </lineage>
</organism>
<dbReference type="Proteomes" id="UP000712600">
    <property type="component" value="Unassembled WGS sequence"/>
</dbReference>
<protein>
    <submittedName>
        <fullName evidence="1">Uncharacterized protein</fullName>
    </submittedName>
</protein>
<name>A0A8S9PM69_BRACR</name>
<dbReference type="EMBL" id="QGKX02001347">
    <property type="protein sequence ID" value="KAF3523095.1"/>
    <property type="molecule type" value="Genomic_DNA"/>
</dbReference>
<proteinExistence type="predicted"/>
<dbReference type="AlphaFoldDB" id="A0A8S9PM69"/>
<gene>
    <name evidence="1" type="ORF">F2Q69_00048246</name>
</gene>
<accession>A0A8S9PM69</accession>
<reference evidence="1" key="1">
    <citation type="submission" date="2019-12" db="EMBL/GenBank/DDBJ databases">
        <title>Genome sequencing and annotation of Brassica cretica.</title>
        <authorList>
            <person name="Studholme D.J."/>
            <person name="Sarris P."/>
        </authorList>
    </citation>
    <scope>NUCLEOTIDE SEQUENCE</scope>
    <source>
        <strain evidence="1">PFS-109/04</strain>
        <tissue evidence="1">Leaf</tissue>
    </source>
</reference>